<name>A0A0F9UFM8_9ZZZZ</name>
<dbReference type="InterPro" id="IPR011226">
    <property type="entry name" value="ATP-grasp_fam"/>
</dbReference>
<dbReference type="SUPFAM" id="SSF56059">
    <property type="entry name" value="Glutathione synthetase ATP-binding domain-like"/>
    <property type="match status" value="1"/>
</dbReference>
<dbReference type="PROSITE" id="PS50975">
    <property type="entry name" value="ATP_GRASP"/>
    <property type="match status" value="1"/>
</dbReference>
<gene>
    <name evidence="2" type="ORF">LCGC14_0228330</name>
</gene>
<proteinExistence type="predicted"/>
<dbReference type="Pfam" id="PF15632">
    <property type="entry name" value="ATPgrasp_Ter"/>
    <property type="match status" value="1"/>
</dbReference>
<dbReference type="PIRSF" id="PIRSF029120">
    <property type="entry name" value="UCP029120"/>
    <property type="match status" value="1"/>
</dbReference>
<evidence type="ECO:0000313" key="2">
    <source>
        <dbReference type="EMBL" id="KKN90464.1"/>
    </source>
</evidence>
<dbReference type="InterPro" id="IPR011761">
    <property type="entry name" value="ATP-grasp"/>
</dbReference>
<feature type="domain" description="ATP-grasp" evidence="1">
    <location>
        <begin position="121"/>
        <end position="314"/>
    </location>
</feature>
<accession>A0A0F9UFM8</accession>
<protein>
    <recommendedName>
        <fullName evidence="1">ATP-grasp domain-containing protein</fullName>
    </recommendedName>
</protein>
<sequence length="340" mass="38279">MRIWFNHTLSSLFDTISLIRQGMEEGEFEFYVTHQRPDSPIRTLADSYGLEFYPDKSIMPEGYIEWALRYCENNEINVFVPFLHRIALSAHRARFEEIGVKLATAGDHPTMAMIEKKPAFLKRIAELGLTGTPFQTFTDLEEFDRCWTDMRNRYPRLCIKPSKGIYGAGFRIVHEDLDDYRSMVSGATSSVSLHLLRYALGRSDQRAGMMLMPLLEGLERSTDFVCADGVLLSAVTRSKHSDGSRHVAPDMHHEDIARKIAAGLNLSGLLNFQTMEDVEGVPHILEVNSRTSGGIGQTIHAGVNLPLIFARSLNGQSFQTSNEALCSVVVGENIRWLRIP</sequence>
<organism evidence="2">
    <name type="scientific">marine sediment metagenome</name>
    <dbReference type="NCBI Taxonomy" id="412755"/>
    <lineage>
        <taxon>unclassified sequences</taxon>
        <taxon>metagenomes</taxon>
        <taxon>ecological metagenomes</taxon>
    </lineage>
</organism>
<evidence type="ECO:0000259" key="1">
    <source>
        <dbReference type="PROSITE" id="PS50975"/>
    </source>
</evidence>
<reference evidence="2" key="1">
    <citation type="journal article" date="2015" name="Nature">
        <title>Complex archaea that bridge the gap between prokaryotes and eukaryotes.</title>
        <authorList>
            <person name="Spang A."/>
            <person name="Saw J.H."/>
            <person name="Jorgensen S.L."/>
            <person name="Zaremba-Niedzwiedzka K."/>
            <person name="Martijn J."/>
            <person name="Lind A.E."/>
            <person name="van Eijk R."/>
            <person name="Schleper C."/>
            <person name="Guy L."/>
            <person name="Ettema T.J."/>
        </authorList>
    </citation>
    <scope>NUCLEOTIDE SEQUENCE</scope>
</reference>
<dbReference type="Gene3D" id="3.40.50.20">
    <property type="match status" value="1"/>
</dbReference>
<dbReference type="EMBL" id="LAZR01000110">
    <property type="protein sequence ID" value="KKN90464.1"/>
    <property type="molecule type" value="Genomic_DNA"/>
</dbReference>
<dbReference type="AlphaFoldDB" id="A0A0F9UFM8"/>
<dbReference type="GO" id="GO:0046872">
    <property type="term" value="F:metal ion binding"/>
    <property type="evidence" value="ECO:0007669"/>
    <property type="project" value="InterPro"/>
</dbReference>
<dbReference type="GO" id="GO:0005524">
    <property type="term" value="F:ATP binding"/>
    <property type="evidence" value="ECO:0007669"/>
    <property type="project" value="InterPro"/>
</dbReference>
<comment type="caution">
    <text evidence="2">The sequence shown here is derived from an EMBL/GenBank/DDBJ whole genome shotgun (WGS) entry which is preliminary data.</text>
</comment>
<dbReference type="Gene3D" id="3.30.470.20">
    <property type="entry name" value="ATP-grasp fold, B domain"/>
    <property type="match status" value="1"/>
</dbReference>